<dbReference type="Pfam" id="PF19700">
    <property type="entry name" value="DUF6198"/>
    <property type="match status" value="1"/>
</dbReference>
<dbReference type="eggNOG" id="COG2364">
    <property type="taxonomic scope" value="Bacteria"/>
</dbReference>
<gene>
    <name evidence="2" type="ordered locus">DSY3984</name>
</gene>
<evidence type="ECO:0000313" key="2">
    <source>
        <dbReference type="EMBL" id="BAE85773.1"/>
    </source>
</evidence>
<evidence type="ECO:0000256" key="1">
    <source>
        <dbReference type="SAM" id="Phobius"/>
    </source>
</evidence>
<evidence type="ECO:0000313" key="3">
    <source>
        <dbReference type="Proteomes" id="UP000001946"/>
    </source>
</evidence>
<organism evidence="2 3">
    <name type="scientific">Desulfitobacterium hafniense (strain Y51)</name>
    <dbReference type="NCBI Taxonomy" id="138119"/>
    <lineage>
        <taxon>Bacteria</taxon>
        <taxon>Bacillati</taxon>
        <taxon>Bacillota</taxon>
        <taxon>Clostridia</taxon>
        <taxon>Eubacteriales</taxon>
        <taxon>Desulfitobacteriaceae</taxon>
        <taxon>Desulfitobacterium</taxon>
    </lineage>
</organism>
<dbReference type="EMBL" id="AP008230">
    <property type="protein sequence ID" value="BAE85773.1"/>
    <property type="molecule type" value="Genomic_DNA"/>
</dbReference>
<sequence length="228" mass="24729">MRRSADMSLWKRLVYLFLGTFLLSVGIVMTMKANLGYAPWDVFHRGTADTVGMTIGNVSIVASLVISIIVVLLGEKLGFGTIFNIFAIGIYIDLLLPLKLIPEMQSFIPGMVMLILGLFLCAFSSYLYIASGFGAGPRDSLMVALERKTKLSIGLCRGIIEVTVCLIGWILGGPVGIGTVISAFGIGICVQMVFAWVKFDATSVKHETIDETVKNLKGFYKKSVGEDA</sequence>
<reference evidence="2 3" key="1">
    <citation type="journal article" date="2006" name="J. Bacteriol.">
        <title>Complete genome sequence of the dehalorespiring bacterium Desulfitobacterium hafniense Y51 and comparison with Dehalococcoides ethenogenes 195.</title>
        <authorList>
            <person name="Nonaka H."/>
            <person name="Keresztes G."/>
            <person name="Shinoda Y."/>
            <person name="Ikenaga Y."/>
            <person name="Abe M."/>
            <person name="Naito K."/>
            <person name="Inatomi K."/>
            <person name="Furukawa K."/>
            <person name="Inui M."/>
            <person name="Yukawa H."/>
        </authorList>
    </citation>
    <scope>NUCLEOTIDE SEQUENCE [LARGE SCALE GENOMIC DNA]</scope>
    <source>
        <strain evidence="2 3">Y51</strain>
    </source>
</reference>
<dbReference type="PANTHER" id="PTHR40078:SF1">
    <property type="entry name" value="INTEGRAL MEMBRANE PROTEIN"/>
    <property type="match status" value="1"/>
</dbReference>
<dbReference type="AlphaFoldDB" id="Q24QB9"/>
<keyword evidence="1" id="KW-1133">Transmembrane helix</keyword>
<dbReference type="Proteomes" id="UP000001946">
    <property type="component" value="Chromosome"/>
</dbReference>
<feature type="transmembrane region" description="Helical" evidence="1">
    <location>
        <begin position="107"/>
        <end position="130"/>
    </location>
</feature>
<evidence type="ECO:0008006" key="4">
    <source>
        <dbReference type="Google" id="ProtNLM"/>
    </source>
</evidence>
<dbReference type="KEGG" id="dsy:DSY3984"/>
<name>Q24QB9_DESHY</name>
<proteinExistence type="predicted"/>
<feature type="transmembrane region" description="Helical" evidence="1">
    <location>
        <begin position="12"/>
        <end position="31"/>
    </location>
</feature>
<dbReference type="HOGENOM" id="CLU_083843_0_1_9"/>
<feature type="transmembrane region" description="Helical" evidence="1">
    <location>
        <begin position="151"/>
        <end position="171"/>
    </location>
</feature>
<feature type="transmembrane region" description="Helical" evidence="1">
    <location>
        <begin position="177"/>
        <end position="197"/>
    </location>
</feature>
<feature type="transmembrane region" description="Helical" evidence="1">
    <location>
        <begin position="51"/>
        <end position="74"/>
    </location>
</feature>
<dbReference type="PANTHER" id="PTHR40078">
    <property type="entry name" value="INTEGRAL MEMBRANE PROTEIN-RELATED"/>
    <property type="match status" value="1"/>
</dbReference>
<accession>Q24QB9</accession>
<protein>
    <recommendedName>
        <fullName evidence="4">YitT family protein</fullName>
    </recommendedName>
</protein>
<dbReference type="InterPro" id="IPR038750">
    <property type="entry name" value="YczE/YyaS-like"/>
</dbReference>
<keyword evidence="1" id="KW-0812">Transmembrane</keyword>
<feature type="transmembrane region" description="Helical" evidence="1">
    <location>
        <begin position="81"/>
        <end position="101"/>
    </location>
</feature>
<dbReference type="STRING" id="138119.DSY3984"/>
<keyword evidence="1" id="KW-0472">Membrane</keyword>
<keyword evidence="3" id="KW-1185">Reference proteome</keyword>